<dbReference type="InterPro" id="IPR017972">
    <property type="entry name" value="Cyt_P450_CS"/>
</dbReference>
<name>A0A8H7MAW8_9PEZI</name>
<keyword evidence="4 7" id="KW-0560">Oxidoreductase</keyword>
<evidence type="ECO:0000256" key="1">
    <source>
        <dbReference type="ARBA" id="ARBA00001971"/>
    </source>
</evidence>
<sequence length="491" mass="55004">MTTTLALFSAVILWLLHLIYCATTGPFRKVPGPWYTLFTRVPLACFSVAGRRISFVHALHQRYGNTVRIAPNEISCADPRDFKVIHGHGNGWFKSDWYAKLSDLDADPEVHNEFSLGDPALHGARRKLFARAFSKSQIRKNWEGEVRELVERAMLKMDDEATNNGNGEVDVRKWWVLLASDASSRMAFGESFGLLDVGQKNGYVRALEMISAVSATTAEFPVLRTLGSLIPSKKSRSFWNARDANREYARQAIATSRRVGSRENVFTPIVAEAEREGSRVSEKLLINEAAGLIVAGSDTTANSLTYLVWVILCRRELQEALVAELKNSLPEDDFNDQDLESLPILNATIKETMRMYGAAPAGLPRTPPRGGATLSDGRTYVPEGAIASTQSWTLHRDPKTWKNPEEFDIRRWMPDNTLTDTQKLVYSPFGWGPRSCLGIHFAQMEMRYAAALFFRTFPTARLAPATTDMTMKPKEFFVISPASSECKIILK</sequence>
<keyword evidence="7" id="KW-0503">Monooxygenase</keyword>
<evidence type="ECO:0000256" key="2">
    <source>
        <dbReference type="ARBA" id="ARBA00010617"/>
    </source>
</evidence>
<comment type="similarity">
    <text evidence="2 7">Belongs to the cytochrome P450 family.</text>
</comment>
<keyword evidence="6 7" id="KW-0349">Heme</keyword>
<dbReference type="PROSITE" id="PS00086">
    <property type="entry name" value="CYTOCHROME_P450"/>
    <property type="match status" value="1"/>
</dbReference>
<dbReference type="InterPro" id="IPR036396">
    <property type="entry name" value="Cyt_P450_sf"/>
</dbReference>
<dbReference type="Pfam" id="PF00067">
    <property type="entry name" value="p450"/>
    <property type="match status" value="1"/>
</dbReference>
<dbReference type="PRINTS" id="PR00385">
    <property type="entry name" value="P450"/>
</dbReference>
<keyword evidence="5 6" id="KW-0408">Iron</keyword>
<dbReference type="GO" id="GO:0005506">
    <property type="term" value="F:iron ion binding"/>
    <property type="evidence" value="ECO:0007669"/>
    <property type="project" value="InterPro"/>
</dbReference>
<dbReference type="InterPro" id="IPR001128">
    <property type="entry name" value="Cyt_P450"/>
</dbReference>
<dbReference type="Gene3D" id="1.10.630.10">
    <property type="entry name" value="Cytochrome P450"/>
    <property type="match status" value="1"/>
</dbReference>
<gene>
    <name evidence="9" type="ORF">BFW01_g1182</name>
</gene>
<evidence type="ECO:0000313" key="9">
    <source>
        <dbReference type="EMBL" id="KAF9630620.1"/>
    </source>
</evidence>
<reference evidence="9" key="2">
    <citation type="journal article" date="2018" name="DNA Res.">
        <title>Comparative genome and transcriptome analyses reveal adaptations to opportunistic infections in woody plant degrading pathogens of Botryosphaeriaceae.</title>
        <authorList>
            <person name="Yan J.Y."/>
            <person name="Zhao W.S."/>
            <person name="Chen Z."/>
            <person name="Xing Q.K."/>
            <person name="Zhang W."/>
            <person name="Chethana K.W.T."/>
            <person name="Xue M.F."/>
            <person name="Xu J.P."/>
            <person name="Phillips A.J.L."/>
            <person name="Wang Y."/>
            <person name="Liu J.H."/>
            <person name="Liu M."/>
            <person name="Zhou Y."/>
            <person name="Jayawardena R.S."/>
            <person name="Manawasinghe I.S."/>
            <person name="Huang J.B."/>
            <person name="Qiao G.H."/>
            <person name="Fu C.Y."/>
            <person name="Guo F.F."/>
            <person name="Dissanayake A.J."/>
            <person name="Peng Y.L."/>
            <person name="Hyde K.D."/>
            <person name="Li X.H."/>
        </authorList>
    </citation>
    <scope>NUCLEOTIDE SEQUENCE</scope>
    <source>
        <strain evidence="9">CSS-01s</strain>
    </source>
</reference>
<evidence type="ECO:0000256" key="4">
    <source>
        <dbReference type="ARBA" id="ARBA00023002"/>
    </source>
</evidence>
<dbReference type="InterPro" id="IPR050121">
    <property type="entry name" value="Cytochrome_P450_monoxygenase"/>
</dbReference>
<dbReference type="PRINTS" id="PR00465">
    <property type="entry name" value="EP450IV"/>
</dbReference>
<feature type="chain" id="PRO_5034228433" evidence="8">
    <location>
        <begin position="22"/>
        <end position="491"/>
    </location>
</feature>
<dbReference type="EMBL" id="MDYX01000041">
    <property type="protein sequence ID" value="KAF9630620.1"/>
    <property type="molecule type" value="Genomic_DNA"/>
</dbReference>
<evidence type="ECO:0000256" key="8">
    <source>
        <dbReference type="SAM" id="SignalP"/>
    </source>
</evidence>
<dbReference type="InterPro" id="IPR002403">
    <property type="entry name" value="Cyt_P450_E_grp-IV"/>
</dbReference>
<feature type="binding site" description="axial binding residue" evidence="6">
    <location>
        <position position="436"/>
    </location>
    <ligand>
        <name>heme</name>
        <dbReference type="ChEBI" id="CHEBI:30413"/>
    </ligand>
    <ligandPart>
        <name>Fe</name>
        <dbReference type="ChEBI" id="CHEBI:18248"/>
    </ligandPart>
</feature>
<comment type="cofactor">
    <cofactor evidence="1 6">
        <name>heme</name>
        <dbReference type="ChEBI" id="CHEBI:30413"/>
    </cofactor>
</comment>
<keyword evidence="8" id="KW-0732">Signal</keyword>
<dbReference type="SUPFAM" id="SSF48264">
    <property type="entry name" value="Cytochrome P450"/>
    <property type="match status" value="1"/>
</dbReference>
<proteinExistence type="inferred from homology"/>
<dbReference type="GO" id="GO:0016705">
    <property type="term" value="F:oxidoreductase activity, acting on paired donors, with incorporation or reduction of molecular oxygen"/>
    <property type="evidence" value="ECO:0007669"/>
    <property type="project" value="InterPro"/>
</dbReference>
<evidence type="ECO:0000256" key="7">
    <source>
        <dbReference type="RuleBase" id="RU000461"/>
    </source>
</evidence>
<organism evidence="9 10">
    <name type="scientific">Lasiodiplodia theobromae</name>
    <dbReference type="NCBI Taxonomy" id="45133"/>
    <lineage>
        <taxon>Eukaryota</taxon>
        <taxon>Fungi</taxon>
        <taxon>Dikarya</taxon>
        <taxon>Ascomycota</taxon>
        <taxon>Pezizomycotina</taxon>
        <taxon>Dothideomycetes</taxon>
        <taxon>Dothideomycetes incertae sedis</taxon>
        <taxon>Botryosphaeriales</taxon>
        <taxon>Botryosphaeriaceae</taxon>
        <taxon>Lasiodiplodia</taxon>
    </lineage>
</organism>
<evidence type="ECO:0000256" key="3">
    <source>
        <dbReference type="ARBA" id="ARBA00022723"/>
    </source>
</evidence>
<comment type="caution">
    <text evidence="9">The sequence shown here is derived from an EMBL/GenBank/DDBJ whole genome shotgun (WGS) entry which is preliminary data.</text>
</comment>
<evidence type="ECO:0000256" key="5">
    <source>
        <dbReference type="ARBA" id="ARBA00023004"/>
    </source>
</evidence>
<dbReference type="GO" id="GO:0020037">
    <property type="term" value="F:heme binding"/>
    <property type="evidence" value="ECO:0007669"/>
    <property type="project" value="InterPro"/>
</dbReference>
<accession>A0A8H7MAW8</accession>
<keyword evidence="3 6" id="KW-0479">Metal-binding</keyword>
<dbReference type="GO" id="GO:0004497">
    <property type="term" value="F:monooxygenase activity"/>
    <property type="evidence" value="ECO:0007669"/>
    <property type="project" value="UniProtKB-KW"/>
</dbReference>
<dbReference type="PANTHER" id="PTHR24305:SF96">
    <property type="entry name" value="CYTOCHROME P450 MONOOXYGENASE STCB-RELATED"/>
    <property type="match status" value="1"/>
</dbReference>
<dbReference type="PANTHER" id="PTHR24305">
    <property type="entry name" value="CYTOCHROME P450"/>
    <property type="match status" value="1"/>
</dbReference>
<dbReference type="Proteomes" id="UP000627934">
    <property type="component" value="Unassembled WGS sequence"/>
</dbReference>
<feature type="signal peptide" evidence="8">
    <location>
        <begin position="1"/>
        <end position="21"/>
    </location>
</feature>
<evidence type="ECO:0000313" key="10">
    <source>
        <dbReference type="Proteomes" id="UP000627934"/>
    </source>
</evidence>
<evidence type="ECO:0000256" key="6">
    <source>
        <dbReference type="PIRSR" id="PIRSR602403-1"/>
    </source>
</evidence>
<reference evidence="9" key="1">
    <citation type="submission" date="2016-08" db="EMBL/GenBank/DDBJ databases">
        <authorList>
            <person name="Yan J."/>
        </authorList>
    </citation>
    <scope>NUCLEOTIDE SEQUENCE</scope>
    <source>
        <strain evidence="9">CSS-01s</strain>
    </source>
</reference>
<dbReference type="AlphaFoldDB" id="A0A8H7MAW8"/>
<protein>
    <submittedName>
        <fullName evidence="9">Cytochrome P450</fullName>
    </submittedName>
</protein>